<organism evidence="1 2">
    <name type="scientific">Zoogloea dura</name>
    <dbReference type="NCBI Taxonomy" id="2728840"/>
    <lineage>
        <taxon>Bacteria</taxon>
        <taxon>Pseudomonadati</taxon>
        <taxon>Pseudomonadota</taxon>
        <taxon>Betaproteobacteria</taxon>
        <taxon>Rhodocyclales</taxon>
        <taxon>Zoogloeaceae</taxon>
        <taxon>Zoogloea</taxon>
    </lineage>
</organism>
<gene>
    <name evidence="1" type="ORF">HHL15_23630</name>
</gene>
<proteinExistence type="predicted"/>
<reference evidence="1 2" key="1">
    <citation type="submission" date="2020-04" db="EMBL/GenBank/DDBJ databases">
        <title>Zoogloea sp. G-4-1-14 isolated from soil.</title>
        <authorList>
            <person name="Dahal R.H."/>
        </authorList>
    </citation>
    <scope>NUCLEOTIDE SEQUENCE [LARGE SCALE GENOMIC DNA]</scope>
    <source>
        <strain evidence="1 2">G-4-1-14</strain>
    </source>
</reference>
<dbReference type="RefSeq" id="WP_169148270.1">
    <property type="nucleotide sequence ID" value="NZ_JABBGA010000034.1"/>
</dbReference>
<dbReference type="Proteomes" id="UP000580043">
    <property type="component" value="Unassembled WGS sequence"/>
</dbReference>
<keyword evidence="2" id="KW-1185">Reference proteome</keyword>
<dbReference type="EMBL" id="JABBGA010000034">
    <property type="protein sequence ID" value="NML28749.1"/>
    <property type="molecule type" value="Genomic_DNA"/>
</dbReference>
<accession>A0A848GB33</accession>
<comment type="caution">
    <text evidence="1">The sequence shown here is derived from an EMBL/GenBank/DDBJ whole genome shotgun (WGS) entry which is preliminary data.</text>
</comment>
<name>A0A848GB33_9RHOO</name>
<sequence>MVIKIARAVALVIGCAGLTYMPDTRIQREVAFLCVTEIHCAASHEMFSHEAHGSFLGEAAGGLFAALSHHR</sequence>
<evidence type="ECO:0000313" key="2">
    <source>
        <dbReference type="Proteomes" id="UP000580043"/>
    </source>
</evidence>
<evidence type="ECO:0000313" key="1">
    <source>
        <dbReference type="EMBL" id="NML28749.1"/>
    </source>
</evidence>
<protein>
    <submittedName>
        <fullName evidence="1">Uncharacterized protein</fullName>
    </submittedName>
</protein>
<dbReference type="AlphaFoldDB" id="A0A848GB33"/>